<dbReference type="PRINTS" id="PR00469">
    <property type="entry name" value="PNDRDTASEII"/>
</dbReference>
<keyword evidence="2" id="KW-0560">Oxidoreductase</keyword>
<dbReference type="Gene3D" id="3.50.50.60">
    <property type="entry name" value="FAD/NAD(P)-binding domain"/>
    <property type="match status" value="2"/>
</dbReference>
<keyword evidence="5" id="KW-1185">Reference proteome</keyword>
<reference evidence="4 5" key="1">
    <citation type="journal article" date="2023" name="Microbiol. Resour. Announc.">
        <title>Complete Genome Sequence of Imperialibacter roseus strain P4T.</title>
        <authorList>
            <person name="Tizabi D.R."/>
            <person name="Bachvaroff T."/>
            <person name="Hill R.T."/>
        </authorList>
    </citation>
    <scope>NUCLEOTIDE SEQUENCE [LARGE SCALE GENOMIC DNA]</scope>
    <source>
        <strain evidence="4 5">P4T</strain>
    </source>
</reference>
<dbReference type="RefSeq" id="WP_317490528.1">
    <property type="nucleotide sequence ID" value="NZ_CP136051.1"/>
</dbReference>
<dbReference type="Proteomes" id="UP001302349">
    <property type="component" value="Chromosome"/>
</dbReference>
<accession>A0ABZ0ISA0</accession>
<sequence length="302" mass="33022">METAIKYDVIIVGGSYAGLATGLALGRALRKVLIIDSGKPCNKQTPHSHNFLTQDGTAPAEIASIAKQQVSAYATVSFLNDRVQSARKLESGFEVFVPSGESFTARKLVFATGIKDVMPEIPGFKESWGKSLLHCPYCHGYEVRGQKTGILANGDSGYEFCMLIANWTSDLTLYTNGNSTLTHEQTTSLYNHKINIVEDQIYKLDQTNGYLSSVQFKTGRAELVTALYSRLPFQQHCDTPQQLGCELTSDGYINVDTAQKTSVPGVYACGDNVTRMRTVANAVSMGTTTGLMVNKELIEEEF</sequence>
<proteinExistence type="predicted"/>
<evidence type="ECO:0000313" key="4">
    <source>
        <dbReference type="EMBL" id="WOK07879.1"/>
    </source>
</evidence>
<dbReference type="InterPro" id="IPR036188">
    <property type="entry name" value="FAD/NAD-bd_sf"/>
</dbReference>
<dbReference type="SUPFAM" id="SSF51905">
    <property type="entry name" value="FAD/NAD(P)-binding domain"/>
    <property type="match status" value="1"/>
</dbReference>
<dbReference type="PRINTS" id="PR00368">
    <property type="entry name" value="FADPNR"/>
</dbReference>
<name>A0ABZ0ISA0_9BACT</name>
<evidence type="ECO:0000259" key="3">
    <source>
        <dbReference type="Pfam" id="PF07992"/>
    </source>
</evidence>
<dbReference type="EMBL" id="CP136051">
    <property type="protein sequence ID" value="WOK07879.1"/>
    <property type="molecule type" value="Genomic_DNA"/>
</dbReference>
<dbReference type="Pfam" id="PF07992">
    <property type="entry name" value="Pyr_redox_2"/>
    <property type="match status" value="1"/>
</dbReference>
<dbReference type="InterPro" id="IPR050097">
    <property type="entry name" value="Ferredoxin-NADP_redctase_2"/>
</dbReference>
<evidence type="ECO:0000313" key="5">
    <source>
        <dbReference type="Proteomes" id="UP001302349"/>
    </source>
</evidence>
<keyword evidence="1" id="KW-0285">Flavoprotein</keyword>
<gene>
    <name evidence="4" type="ORF">RT717_04460</name>
</gene>
<evidence type="ECO:0000256" key="1">
    <source>
        <dbReference type="ARBA" id="ARBA00022630"/>
    </source>
</evidence>
<feature type="domain" description="FAD/NAD(P)-binding" evidence="3">
    <location>
        <begin position="7"/>
        <end position="286"/>
    </location>
</feature>
<organism evidence="4 5">
    <name type="scientific">Imperialibacter roseus</name>
    <dbReference type="NCBI Taxonomy" id="1324217"/>
    <lineage>
        <taxon>Bacteria</taxon>
        <taxon>Pseudomonadati</taxon>
        <taxon>Bacteroidota</taxon>
        <taxon>Cytophagia</taxon>
        <taxon>Cytophagales</taxon>
        <taxon>Flammeovirgaceae</taxon>
        <taxon>Imperialibacter</taxon>
    </lineage>
</organism>
<evidence type="ECO:0000256" key="2">
    <source>
        <dbReference type="ARBA" id="ARBA00023002"/>
    </source>
</evidence>
<dbReference type="InterPro" id="IPR023753">
    <property type="entry name" value="FAD/NAD-binding_dom"/>
</dbReference>
<protein>
    <submittedName>
        <fullName evidence="4">NAD(P)/FAD-dependent oxidoreductase</fullName>
    </submittedName>
</protein>
<dbReference type="PANTHER" id="PTHR48105">
    <property type="entry name" value="THIOREDOXIN REDUCTASE 1-RELATED-RELATED"/>
    <property type="match status" value="1"/>
</dbReference>